<dbReference type="Gene3D" id="3.30.110.170">
    <property type="entry name" value="Protein of unknown function (DUF541), domain 1"/>
    <property type="match status" value="1"/>
</dbReference>
<organism evidence="1 2">
    <name type="scientific">Limnothrix redekei LRLZ20PSL1</name>
    <dbReference type="NCBI Taxonomy" id="3112953"/>
    <lineage>
        <taxon>Bacteria</taxon>
        <taxon>Bacillati</taxon>
        <taxon>Cyanobacteriota</taxon>
        <taxon>Cyanophyceae</taxon>
        <taxon>Pseudanabaenales</taxon>
        <taxon>Pseudanabaenaceae</taxon>
        <taxon>Limnothrix</taxon>
    </lineage>
</organism>
<protein>
    <submittedName>
        <fullName evidence="1">SIMPL domain-containing protein</fullName>
    </submittedName>
</protein>
<proteinExistence type="predicted"/>
<evidence type="ECO:0000313" key="2">
    <source>
        <dbReference type="Proteomes" id="UP001604335"/>
    </source>
</evidence>
<dbReference type="InterPro" id="IPR007497">
    <property type="entry name" value="SIMPL/DUF541"/>
</dbReference>
<gene>
    <name evidence="1" type="ORF">VPK24_02260</name>
</gene>
<name>A0ABW7C5E8_9CYAN</name>
<accession>A0ABW7C5E8</accession>
<dbReference type="PANTHER" id="PTHR34387">
    <property type="entry name" value="SLR1258 PROTEIN"/>
    <property type="match status" value="1"/>
</dbReference>
<dbReference type="Proteomes" id="UP001604335">
    <property type="component" value="Unassembled WGS sequence"/>
</dbReference>
<comment type="caution">
    <text evidence="1">The sequence shown here is derived from an EMBL/GenBank/DDBJ whole genome shotgun (WGS) entry which is preliminary data.</text>
</comment>
<sequence length="243" mass="25272">MMRLLNSHRSPRLETAVGLRLGAIGLGMIVAIAAALPAQAQERLNRILSVTGRGSELVSASTARVSLGVEARATTAEAAQAEMAKRSSAVVALLRGRNVQKLQTTGVYLSPYYDNNSKPVGFVATNTVSFEIAATESGALMDAAVKAGATRVDGVQFTIDDATNNAARNRALAAATRDAQAQADAVLATLGLTRQEVMGIQVEGAMMPIPSPMLRGVADSAASTPVVAGEQTIQATVTLHIRY</sequence>
<dbReference type="InterPro" id="IPR052022">
    <property type="entry name" value="26kDa_periplasmic_antigen"/>
</dbReference>
<dbReference type="RefSeq" id="WP_393010348.1">
    <property type="nucleotide sequence ID" value="NZ_JAZAQF010000012.1"/>
</dbReference>
<evidence type="ECO:0000313" key="1">
    <source>
        <dbReference type="EMBL" id="MFG3816445.1"/>
    </source>
</evidence>
<dbReference type="Gene3D" id="3.30.70.2970">
    <property type="entry name" value="Protein of unknown function (DUF541), domain 2"/>
    <property type="match status" value="1"/>
</dbReference>
<reference evidence="2" key="1">
    <citation type="journal article" date="2024" name="Algal Res.">
        <title>Biochemical, toxicological and genomic investigation of a high-biomass producing Limnothrix strain isolated from Italian shallow drinking water reservoir.</title>
        <authorList>
            <person name="Simonazzi M."/>
            <person name="Shishido T.K."/>
            <person name="Delbaje E."/>
            <person name="Wahlsten M."/>
            <person name="Fewer D.P."/>
            <person name="Sivonen K."/>
            <person name="Pezzolesi L."/>
            <person name="Pistocchi R."/>
        </authorList>
    </citation>
    <scope>NUCLEOTIDE SEQUENCE [LARGE SCALE GENOMIC DNA]</scope>
    <source>
        <strain evidence="2">LRLZ20PSL1</strain>
    </source>
</reference>
<dbReference type="Pfam" id="PF04402">
    <property type="entry name" value="SIMPL"/>
    <property type="match status" value="1"/>
</dbReference>
<keyword evidence="2" id="KW-1185">Reference proteome</keyword>
<dbReference type="EMBL" id="JAZAQF010000012">
    <property type="protein sequence ID" value="MFG3816445.1"/>
    <property type="molecule type" value="Genomic_DNA"/>
</dbReference>
<dbReference type="PANTHER" id="PTHR34387:SF1">
    <property type="entry name" value="PERIPLASMIC IMMUNOGENIC PROTEIN"/>
    <property type="match status" value="1"/>
</dbReference>